<dbReference type="EMBL" id="JARBHA010000019">
    <property type="protein sequence ID" value="KAJ9672454.1"/>
    <property type="molecule type" value="Genomic_DNA"/>
</dbReference>
<dbReference type="Pfam" id="PF13041">
    <property type="entry name" value="PPR_2"/>
    <property type="match status" value="2"/>
</dbReference>
<dbReference type="InterPro" id="IPR032867">
    <property type="entry name" value="DYW_dom"/>
</dbReference>
<comment type="caution">
    <text evidence="5">The sequence shown here is derived from an EMBL/GenBank/DDBJ whole genome shotgun (WGS) entry which is preliminary data.</text>
</comment>
<dbReference type="Pfam" id="PF01535">
    <property type="entry name" value="PPR"/>
    <property type="match status" value="3"/>
</dbReference>
<feature type="repeat" description="PPR" evidence="3">
    <location>
        <begin position="224"/>
        <end position="258"/>
    </location>
</feature>
<evidence type="ECO:0000256" key="2">
    <source>
        <dbReference type="ARBA" id="ARBA00022737"/>
    </source>
</evidence>
<dbReference type="InterPro" id="IPR011990">
    <property type="entry name" value="TPR-like_helical_dom_sf"/>
</dbReference>
<feature type="repeat" description="PPR" evidence="3">
    <location>
        <begin position="294"/>
        <end position="324"/>
    </location>
</feature>
<comment type="similarity">
    <text evidence="1">Belongs to the PPR family. PCMP-H subfamily.</text>
</comment>
<dbReference type="Pfam" id="PF14432">
    <property type="entry name" value="DYW_deaminase"/>
    <property type="match status" value="1"/>
</dbReference>
<dbReference type="InterPro" id="IPR046960">
    <property type="entry name" value="PPR_At4g14850-like_plant"/>
</dbReference>
<dbReference type="AlphaFoldDB" id="A0AA38YL40"/>
<dbReference type="Proteomes" id="UP001168098">
    <property type="component" value="Unassembled WGS sequence"/>
</dbReference>
<dbReference type="PANTHER" id="PTHR47926">
    <property type="entry name" value="PENTATRICOPEPTIDE REPEAT-CONTAINING PROTEIN"/>
    <property type="match status" value="1"/>
</dbReference>
<dbReference type="FunFam" id="1.25.40.10:FF:000231">
    <property type="entry name" value="Pentatricopeptide repeat-containing protein chloroplastic"/>
    <property type="match status" value="1"/>
</dbReference>
<dbReference type="NCBIfam" id="TIGR00756">
    <property type="entry name" value="PPR"/>
    <property type="match status" value="4"/>
</dbReference>
<evidence type="ECO:0000313" key="5">
    <source>
        <dbReference type="EMBL" id="KAJ9672454.1"/>
    </source>
</evidence>
<keyword evidence="2" id="KW-0677">Repeat</keyword>
<organism evidence="5 6">
    <name type="scientific">Vitis rotundifolia</name>
    <name type="common">Muscadine grape</name>
    <dbReference type="NCBI Taxonomy" id="103349"/>
    <lineage>
        <taxon>Eukaryota</taxon>
        <taxon>Viridiplantae</taxon>
        <taxon>Streptophyta</taxon>
        <taxon>Embryophyta</taxon>
        <taxon>Tracheophyta</taxon>
        <taxon>Spermatophyta</taxon>
        <taxon>Magnoliopsida</taxon>
        <taxon>eudicotyledons</taxon>
        <taxon>Gunneridae</taxon>
        <taxon>Pentapetalae</taxon>
        <taxon>rosids</taxon>
        <taxon>Vitales</taxon>
        <taxon>Vitaceae</taxon>
        <taxon>Viteae</taxon>
        <taxon>Vitis</taxon>
    </lineage>
</organism>
<feature type="repeat" description="PPR" evidence="3">
    <location>
        <begin position="325"/>
        <end position="359"/>
    </location>
</feature>
<proteinExistence type="inferred from homology"/>
<gene>
    <name evidence="5" type="ORF">PVL29_025891</name>
</gene>
<dbReference type="SUPFAM" id="SSF48452">
    <property type="entry name" value="TPR-like"/>
    <property type="match status" value="1"/>
</dbReference>
<evidence type="ECO:0000256" key="3">
    <source>
        <dbReference type="PROSITE-ProRule" id="PRU00708"/>
    </source>
</evidence>
<name>A0AA38YL40_VITRO</name>
<reference evidence="5 6" key="1">
    <citation type="journal article" date="2023" name="BMC Biotechnol.">
        <title>Vitis rotundifolia cv Carlos genome sequencing.</title>
        <authorList>
            <person name="Huff M."/>
            <person name="Hulse-Kemp A."/>
            <person name="Scheffler B."/>
            <person name="Youngblood R."/>
            <person name="Simpson S."/>
            <person name="Babiker E."/>
            <person name="Staton M."/>
        </authorList>
    </citation>
    <scope>NUCLEOTIDE SEQUENCE [LARGE SCALE GENOMIC DNA]</scope>
    <source>
        <tissue evidence="5">Leaf</tissue>
    </source>
</reference>
<protein>
    <recommendedName>
        <fullName evidence="4">DYW domain-containing protein</fullName>
    </recommendedName>
</protein>
<evidence type="ECO:0000256" key="1">
    <source>
        <dbReference type="ARBA" id="ARBA00006643"/>
    </source>
</evidence>
<dbReference type="FunFam" id="1.25.40.10:FF:001050">
    <property type="entry name" value="Pentatricopeptide repeat-containing protein At2g33760"/>
    <property type="match status" value="1"/>
</dbReference>
<sequence length="632" mass="71643">MLCALSSFPIPQSPNRNQIHHVKSQSSETLKIDLLRSFSSPFELRQVHAQIVKTNAPLSILPLTRVGLVCAFTPSFHYAQQIFECVEKQKPETFVWNSCLKALAEGDSPIDAIMLFYRLRQYDVCPDTFICSSVLRACLNLLDLSNGRILHGVVEKLGFRSNLYLQNMIVHLYASCGEMAEARLLFEKMPQRDVVTWNIMIAQLIKQGDHEGAYDLFSWMPERNVRSWTSMIAGYVQCGKAKEAIHLFAKMEEAGVKCNEVTVVAVLAACADLGALDLGMRIHEYSNQHGFKRNVRISNTLIDMYVKCGCLEEACRVFEEMEERTVVSWSAMIGGLAMHGRAEEALRIFSDMSQVGIEPNGVTFIGLLHACSHMGLINEGRRFFASMTRDYGIIPQIEHYGCMVDLLSRAGLLREAHEFILNMPMKPNGVVWGALLGACRVHKNVEMAEEAIKHLLALDPLNDGYYVVLSNIYAEAGRWEDTARVRKFMKDRQVKKTPGWSSITVDGVVHEFVAGEESHPDTEQIFQRWEELLEEMRLKGYVPNTSVVLLDIEEGEKVKFVSRHSEKLALVFGLMNTPAGTPIRIMKNLRICEDCHSAFKLISAIVNREIVVRDRNRFHCFNDNSCSCRDYW</sequence>
<dbReference type="FunFam" id="1.25.40.10:FF:000941">
    <property type="entry name" value="Pentatricopeptide repeat-containing protein At5g15300"/>
    <property type="match status" value="1"/>
</dbReference>
<dbReference type="GO" id="GO:0009451">
    <property type="term" value="P:RNA modification"/>
    <property type="evidence" value="ECO:0007669"/>
    <property type="project" value="InterPro"/>
</dbReference>
<evidence type="ECO:0000313" key="6">
    <source>
        <dbReference type="Proteomes" id="UP001168098"/>
    </source>
</evidence>
<dbReference type="GO" id="GO:0003723">
    <property type="term" value="F:RNA binding"/>
    <property type="evidence" value="ECO:0007669"/>
    <property type="project" value="InterPro"/>
</dbReference>
<feature type="repeat" description="PPR" evidence="3">
    <location>
        <begin position="193"/>
        <end position="223"/>
    </location>
</feature>
<dbReference type="InterPro" id="IPR046848">
    <property type="entry name" value="E_motif"/>
</dbReference>
<feature type="domain" description="DYW" evidence="4">
    <location>
        <begin position="540"/>
        <end position="632"/>
    </location>
</feature>
<dbReference type="GO" id="GO:0008270">
    <property type="term" value="F:zinc ion binding"/>
    <property type="evidence" value="ECO:0007669"/>
    <property type="project" value="InterPro"/>
</dbReference>
<evidence type="ECO:0000259" key="4">
    <source>
        <dbReference type="Pfam" id="PF14432"/>
    </source>
</evidence>
<dbReference type="Gene3D" id="1.25.40.10">
    <property type="entry name" value="Tetratricopeptide repeat domain"/>
    <property type="match status" value="4"/>
</dbReference>
<accession>A0AA38YL40</accession>
<dbReference type="PROSITE" id="PS51375">
    <property type="entry name" value="PPR"/>
    <property type="match status" value="4"/>
</dbReference>
<dbReference type="PANTHER" id="PTHR47926:SF458">
    <property type="entry name" value="PENTATRICOPEPTIDE REPEAT-CONTAINING PROTEIN"/>
    <property type="match status" value="1"/>
</dbReference>
<dbReference type="Pfam" id="PF20431">
    <property type="entry name" value="E_motif"/>
    <property type="match status" value="1"/>
</dbReference>
<dbReference type="InterPro" id="IPR002885">
    <property type="entry name" value="PPR_rpt"/>
</dbReference>
<keyword evidence="6" id="KW-1185">Reference proteome</keyword>
<dbReference type="GO" id="GO:0031425">
    <property type="term" value="P:chloroplast RNA processing"/>
    <property type="evidence" value="ECO:0007669"/>
    <property type="project" value="UniProtKB-ARBA"/>
</dbReference>